<dbReference type="RefSeq" id="WP_109696860.1">
    <property type="nucleotide sequence ID" value="NZ_QGDD01000010.1"/>
</dbReference>
<evidence type="ECO:0000259" key="1">
    <source>
        <dbReference type="Pfam" id="PF01936"/>
    </source>
</evidence>
<organism evidence="2 3">
    <name type="scientific">Nocardioides silvaticus</name>
    <dbReference type="NCBI Taxonomy" id="2201891"/>
    <lineage>
        <taxon>Bacteria</taxon>
        <taxon>Bacillati</taxon>
        <taxon>Actinomycetota</taxon>
        <taxon>Actinomycetes</taxon>
        <taxon>Propionibacteriales</taxon>
        <taxon>Nocardioidaceae</taxon>
        <taxon>Nocardioides</taxon>
    </lineage>
</organism>
<dbReference type="GO" id="GO:0004540">
    <property type="term" value="F:RNA nuclease activity"/>
    <property type="evidence" value="ECO:0007669"/>
    <property type="project" value="InterPro"/>
</dbReference>
<evidence type="ECO:0000313" key="3">
    <source>
        <dbReference type="Proteomes" id="UP000245507"/>
    </source>
</evidence>
<feature type="domain" description="NYN" evidence="1">
    <location>
        <begin position="70"/>
        <end position="145"/>
    </location>
</feature>
<dbReference type="OrthoDB" id="5144756at2"/>
<protein>
    <submittedName>
        <fullName evidence="2">NYN domain-containing protein</fullName>
    </submittedName>
</protein>
<dbReference type="AlphaFoldDB" id="A0A316TFP6"/>
<evidence type="ECO:0000313" key="2">
    <source>
        <dbReference type="EMBL" id="PWN01322.1"/>
    </source>
</evidence>
<dbReference type="EMBL" id="QGDD01000010">
    <property type="protein sequence ID" value="PWN01322.1"/>
    <property type="molecule type" value="Genomic_DNA"/>
</dbReference>
<accession>A0A316TFP6</accession>
<name>A0A316TFP6_9ACTN</name>
<dbReference type="Pfam" id="PF01936">
    <property type="entry name" value="NYN"/>
    <property type="match status" value="1"/>
</dbReference>
<proteinExistence type="predicted"/>
<comment type="caution">
    <text evidence="2">The sequence shown here is derived from an EMBL/GenBank/DDBJ whole genome shotgun (WGS) entry which is preliminary data.</text>
</comment>
<dbReference type="Gene3D" id="3.40.50.1010">
    <property type="entry name" value="5'-nuclease"/>
    <property type="match status" value="1"/>
</dbReference>
<reference evidence="2 3" key="1">
    <citation type="submission" date="2018-05" db="EMBL/GenBank/DDBJ databases">
        <title>Nocardioides silvaticus genome.</title>
        <authorList>
            <person name="Li C."/>
            <person name="Wang G."/>
        </authorList>
    </citation>
    <scope>NUCLEOTIDE SEQUENCE [LARGE SCALE GENOMIC DNA]</scope>
    <source>
        <strain evidence="2 3">CCTCC AB 2018079</strain>
    </source>
</reference>
<gene>
    <name evidence="2" type="ORF">DJ010_19385</name>
</gene>
<dbReference type="InterPro" id="IPR021139">
    <property type="entry name" value="NYN"/>
</dbReference>
<sequence>MDAHFDPGDRRLVLIDIENVVGGLVLHERAAGHARCSIEEAVGTRPMDQVVVATCHKGYPHVAWTWPSARRLVRSGQDGADLELLDVLDEEVADHFEHVVLVSGDGIFTDAVTALERSGVRVTIAARRGHLSGRLRLAASEVVYLNGTWEAQERVAI</sequence>
<dbReference type="Proteomes" id="UP000245507">
    <property type="component" value="Unassembled WGS sequence"/>
</dbReference>
<keyword evidence="3" id="KW-1185">Reference proteome</keyword>